<sequence>MMENKSNAFFAGVFTLGLLALVIIAVMWFRQDQTVRVPYDLVTRSTINGLSPQAAVKYRGLDVGKVETIKFDPDTPGQIIVRISVDKDAPITKTTYATLGFQGVTGLSYIQLDDETLAEGNGAVPAKSEPLQTSTAKVARIYMRPGFFEELERRGDRMLAQAEKLMDSINTMFATDNRQQLMRAVTSFEETMTAYRKTVQAVDPALQKLPQAIDNLNGTLASTRTLADQLARPDGTLQRTIDTVGRDMQVAADAVQDAASGISQETLPQINRFAREARQTARSVDRTVNEFGRRPQSLLFGADAVAPGPGEAGFAAP</sequence>
<reference evidence="1" key="1">
    <citation type="submission" date="2019-05" db="EMBL/GenBank/DDBJ databases">
        <title>Revised genome assembly of Burkholderiaceae (previously Ralstonia) sp. PBA.</title>
        <authorList>
            <person name="Gan H.M."/>
        </authorList>
    </citation>
    <scope>NUCLEOTIDE SEQUENCE</scope>
    <source>
        <strain evidence="1">PBA</strain>
    </source>
</reference>
<name>A0ACD3SLV4_9BURK</name>
<evidence type="ECO:0000313" key="1">
    <source>
        <dbReference type="EMBL" id="TMS57150.1"/>
    </source>
</evidence>
<organism evidence="1 2">
    <name type="scientific">Imbroritus primus</name>
    <dbReference type="NCBI Taxonomy" id="3058603"/>
    <lineage>
        <taxon>Bacteria</taxon>
        <taxon>Pseudomonadati</taxon>
        <taxon>Pseudomonadota</taxon>
        <taxon>Betaproteobacteria</taxon>
        <taxon>Burkholderiales</taxon>
        <taxon>Burkholderiaceae</taxon>
        <taxon>Imbroritus</taxon>
    </lineage>
</organism>
<dbReference type="Proteomes" id="UP000004277">
    <property type="component" value="Unassembled WGS sequence"/>
</dbReference>
<evidence type="ECO:0000313" key="2">
    <source>
        <dbReference type="Proteomes" id="UP000004277"/>
    </source>
</evidence>
<proteinExistence type="predicted"/>
<keyword evidence="2" id="KW-1185">Reference proteome</keyword>
<accession>A0ACD3SLV4</accession>
<comment type="caution">
    <text evidence="1">The sequence shown here is derived from an EMBL/GenBank/DDBJ whole genome shotgun (WGS) entry which is preliminary data.</text>
</comment>
<protein>
    <submittedName>
        <fullName evidence="1">MCE family protein</fullName>
    </submittedName>
</protein>
<dbReference type="EMBL" id="AKCV02000025">
    <property type="protein sequence ID" value="TMS57150.1"/>
    <property type="molecule type" value="Genomic_DNA"/>
</dbReference>
<gene>
    <name evidence="1" type="ORF">MW7_014430</name>
</gene>